<dbReference type="AlphaFoldDB" id="A0A8S1VAZ5"/>
<evidence type="ECO:0000313" key="2">
    <source>
        <dbReference type="Proteomes" id="UP000683925"/>
    </source>
</evidence>
<accession>A0A8S1VAZ5</accession>
<evidence type="ECO:0000313" key="1">
    <source>
        <dbReference type="EMBL" id="CAD8174027.1"/>
    </source>
</evidence>
<organism evidence="1 2">
    <name type="scientific">Paramecium octaurelia</name>
    <dbReference type="NCBI Taxonomy" id="43137"/>
    <lineage>
        <taxon>Eukaryota</taxon>
        <taxon>Sar</taxon>
        <taxon>Alveolata</taxon>
        <taxon>Ciliophora</taxon>
        <taxon>Intramacronucleata</taxon>
        <taxon>Oligohymenophorea</taxon>
        <taxon>Peniculida</taxon>
        <taxon>Parameciidae</taxon>
        <taxon>Paramecium</taxon>
    </lineage>
</organism>
<name>A0A8S1VAZ5_PAROT</name>
<gene>
    <name evidence="1" type="ORF">POCTA_138.1.T0630070</name>
</gene>
<dbReference type="EMBL" id="CAJJDP010000062">
    <property type="protein sequence ID" value="CAD8174027.1"/>
    <property type="molecule type" value="Genomic_DNA"/>
</dbReference>
<proteinExistence type="predicted"/>
<comment type="caution">
    <text evidence="1">The sequence shown here is derived from an EMBL/GenBank/DDBJ whole genome shotgun (WGS) entry which is preliminary data.</text>
</comment>
<reference evidence="1" key="1">
    <citation type="submission" date="2021-01" db="EMBL/GenBank/DDBJ databases">
        <authorList>
            <consortium name="Genoscope - CEA"/>
            <person name="William W."/>
        </authorList>
    </citation>
    <scope>NUCLEOTIDE SEQUENCE</scope>
</reference>
<keyword evidence="2" id="KW-1185">Reference proteome</keyword>
<sequence>MKNNIQRIFIPSHLKIQNHNFELNIASLIKSINVKLFCSNATSNLTFQKINTFPLNPLLYLYQSQRNRPRKFYIQNSTIFKNFTQQKQI</sequence>
<dbReference type="Proteomes" id="UP000683925">
    <property type="component" value="Unassembled WGS sequence"/>
</dbReference>
<protein>
    <submittedName>
        <fullName evidence="1">Uncharacterized protein</fullName>
    </submittedName>
</protein>